<sequence length="185" mass="19981">MRTSVCSVMHRFGPSFQTGGSLIKSLTSSCRHFRSCSNSGVLIVASLSAATAVQGGISKNSTHPTLLEARRHLFENRKKFPGVDHQPKKEQWQERAPHSDDAAVAARNSTLFTHVAGGDGRGMRAAPTPEALPSAAELDRVLPSLQQLRDEIPSATEAQRAMESDSGNNSIWGSNIAEKDDDEDE</sequence>
<gene>
    <name evidence="2" type="ORF">TM35_000391520</name>
</gene>
<dbReference type="OrthoDB" id="263943at2759"/>
<dbReference type="RefSeq" id="XP_028879044.1">
    <property type="nucleotide sequence ID" value="XM_029029668.1"/>
</dbReference>
<dbReference type="GeneID" id="39989448"/>
<proteinExistence type="predicted"/>
<protein>
    <submittedName>
        <fullName evidence="2">Uncharacterized protein</fullName>
    </submittedName>
</protein>
<dbReference type="Proteomes" id="UP000192257">
    <property type="component" value="Unassembled WGS sequence"/>
</dbReference>
<dbReference type="VEuPathDB" id="TriTrypDB:TM35_000391520"/>
<organism evidence="2 3">
    <name type="scientific">Trypanosoma theileri</name>
    <dbReference type="NCBI Taxonomy" id="67003"/>
    <lineage>
        <taxon>Eukaryota</taxon>
        <taxon>Discoba</taxon>
        <taxon>Euglenozoa</taxon>
        <taxon>Kinetoplastea</taxon>
        <taxon>Metakinetoplastina</taxon>
        <taxon>Trypanosomatida</taxon>
        <taxon>Trypanosomatidae</taxon>
        <taxon>Trypanosoma</taxon>
    </lineage>
</organism>
<accession>A0A1X0NKC9</accession>
<name>A0A1X0NKC9_9TRYP</name>
<evidence type="ECO:0000313" key="2">
    <source>
        <dbReference type="EMBL" id="ORC84978.1"/>
    </source>
</evidence>
<evidence type="ECO:0000313" key="3">
    <source>
        <dbReference type="Proteomes" id="UP000192257"/>
    </source>
</evidence>
<evidence type="ECO:0000256" key="1">
    <source>
        <dbReference type="SAM" id="MobiDB-lite"/>
    </source>
</evidence>
<dbReference type="AlphaFoldDB" id="A0A1X0NKC9"/>
<dbReference type="EMBL" id="NBCO01000039">
    <property type="protein sequence ID" value="ORC84978.1"/>
    <property type="molecule type" value="Genomic_DNA"/>
</dbReference>
<keyword evidence="3" id="KW-1185">Reference proteome</keyword>
<reference evidence="2 3" key="1">
    <citation type="submission" date="2017-03" db="EMBL/GenBank/DDBJ databases">
        <title>An alternative strategy for trypanosome survival in the mammalian bloodstream revealed through genome and transcriptome analysis of the ubiquitous bovine parasite Trypanosoma (Megatrypanum) theileri.</title>
        <authorList>
            <person name="Kelly S."/>
            <person name="Ivens A."/>
            <person name="Mott A."/>
            <person name="O'Neill E."/>
            <person name="Emms D."/>
            <person name="Macleod O."/>
            <person name="Voorheis P."/>
            <person name="Matthews J."/>
            <person name="Matthews K."/>
            <person name="Carrington M."/>
        </authorList>
    </citation>
    <scope>NUCLEOTIDE SEQUENCE [LARGE SCALE GENOMIC DNA]</scope>
    <source>
        <strain evidence="2">Edinburgh</strain>
    </source>
</reference>
<feature type="region of interest" description="Disordered" evidence="1">
    <location>
        <begin position="155"/>
        <end position="185"/>
    </location>
</feature>
<comment type="caution">
    <text evidence="2">The sequence shown here is derived from an EMBL/GenBank/DDBJ whole genome shotgun (WGS) entry which is preliminary data.</text>
</comment>